<evidence type="ECO:0000256" key="7">
    <source>
        <dbReference type="ARBA" id="ARBA00023316"/>
    </source>
</evidence>
<feature type="domain" description="Cell wall protein YJL171C/Tos1 N-terminal" evidence="10">
    <location>
        <begin position="37"/>
        <end position="101"/>
    </location>
</feature>
<dbReference type="EC" id="3.2.1.39" evidence="3"/>
<evidence type="ECO:0000256" key="1">
    <source>
        <dbReference type="ARBA" id="ARBA00000382"/>
    </source>
</evidence>
<feature type="domain" description="Cell wall protein YJL171C/Tos1 C-terminal" evidence="9">
    <location>
        <begin position="112"/>
        <end position="288"/>
    </location>
</feature>
<dbReference type="Pfam" id="PF10290">
    <property type="entry name" value="YJL171C_Tos1_N"/>
    <property type="match status" value="1"/>
</dbReference>
<dbReference type="Proteomes" id="UP000262825">
    <property type="component" value="Unassembled WGS sequence"/>
</dbReference>
<organism evidence="11 12">
    <name type="scientific">Saccharomycodes ludwigii</name>
    <dbReference type="NCBI Taxonomy" id="36035"/>
    <lineage>
        <taxon>Eukaryota</taxon>
        <taxon>Fungi</taxon>
        <taxon>Dikarya</taxon>
        <taxon>Ascomycota</taxon>
        <taxon>Saccharomycotina</taxon>
        <taxon>Saccharomycetes</taxon>
        <taxon>Saccharomycodales</taxon>
        <taxon>Saccharomycodaceae</taxon>
        <taxon>Saccharomycodes</taxon>
    </lineage>
</organism>
<feature type="signal peptide" evidence="8">
    <location>
        <begin position="1"/>
        <end position="21"/>
    </location>
</feature>
<evidence type="ECO:0000313" key="11">
    <source>
        <dbReference type="EMBL" id="SSD61687.1"/>
    </source>
</evidence>
<dbReference type="GO" id="GO:0009277">
    <property type="term" value="C:fungal-type cell wall"/>
    <property type="evidence" value="ECO:0007669"/>
    <property type="project" value="TreeGrafter"/>
</dbReference>
<evidence type="ECO:0000259" key="9">
    <source>
        <dbReference type="Pfam" id="PF10287"/>
    </source>
</evidence>
<keyword evidence="6" id="KW-0326">Glycosidase</keyword>
<sequence length="298" mass="32631">MLPLLSSVLLLFLTLSQNVSGASNQIIQKRSSNQVYDQIFFSNVGFNGYYSPVTSLGDNDTCSCEIGDNVYFSGTNSPLNEPVSVHFRGPLILHKFAYYTSDNFIINEDNSSDWTRDAYFDAASSAAENVTFLTKAGDSSACLGKALTYADSDGISSATSNTLLGNGTLITSDQEYVIFSNISCSKSGFDNDCGVYRDGIPAYHGYYGTTKMFLFEFEMPTETQKNSSSFSYYDMPAIWLLNANIPRTSQYPGSVNCSCWASGCGEFDIFEVMNGTQDRKSTRLNSSHTVVSRMPSSA</sequence>
<gene>
    <name evidence="11" type="ORF">SCODWIG_03448</name>
</gene>
<dbReference type="AlphaFoldDB" id="A0A376BAN5"/>
<dbReference type="GO" id="GO:0071555">
    <property type="term" value="P:cell wall organization"/>
    <property type="evidence" value="ECO:0007669"/>
    <property type="project" value="UniProtKB-KW"/>
</dbReference>
<evidence type="ECO:0000256" key="3">
    <source>
        <dbReference type="ARBA" id="ARBA00012780"/>
    </source>
</evidence>
<protein>
    <recommendedName>
        <fullName evidence="3">glucan endo-1,3-beta-D-glucosidase</fullName>
        <ecNumber evidence="3">3.2.1.39</ecNumber>
    </recommendedName>
</protein>
<comment type="catalytic activity">
    <reaction evidence="1">
        <text>Hydrolysis of (1-&gt;3)-beta-D-glucosidic linkages in (1-&gt;3)-beta-D-glucans.</text>
        <dbReference type="EC" id="3.2.1.39"/>
    </reaction>
</comment>
<evidence type="ECO:0000256" key="6">
    <source>
        <dbReference type="ARBA" id="ARBA00023295"/>
    </source>
</evidence>
<evidence type="ECO:0000256" key="5">
    <source>
        <dbReference type="ARBA" id="ARBA00022801"/>
    </source>
</evidence>
<keyword evidence="12" id="KW-1185">Reference proteome</keyword>
<evidence type="ECO:0000259" key="10">
    <source>
        <dbReference type="Pfam" id="PF10290"/>
    </source>
</evidence>
<dbReference type="Pfam" id="PF10287">
    <property type="entry name" value="YJL171C_Tos1_C"/>
    <property type="match status" value="1"/>
</dbReference>
<keyword evidence="5" id="KW-0378">Hydrolase</keyword>
<dbReference type="EMBL" id="UFAJ01000834">
    <property type="protein sequence ID" value="SSD61687.1"/>
    <property type="molecule type" value="Genomic_DNA"/>
</dbReference>
<comment type="similarity">
    <text evidence="2">Belongs to the PGA52 family.</text>
</comment>
<dbReference type="InterPro" id="IPR018805">
    <property type="entry name" value="YJL171C/Tos1_C"/>
</dbReference>
<dbReference type="VEuPathDB" id="FungiDB:SCODWIG_03448"/>
<feature type="chain" id="PRO_5016787255" description="glucan endo-1,3-beta-D-glucosidase" evidence="8">
    <location>
        <begin position="22"/>
        <end position="298"/>
    </location>
</feature>
<name>A0A376BAN5_9ASCO</name>
<evidence type="ECO:0000256" key="4">
    <source>
        <dbReference type="ARBA" id="ARBA00022729"/>
    </source>
</evidence>
<evidence type="ECO:0000313" key="12">
    <source>
        <dbReference type="Proteomes" id="UP000262825"/>
    </source>
</evidence>
<evidence type="ECO:0000256" key="2">
    <source>
        <dbReference type="ARBA" id="ARBA00006055"/>
    </source>
</evidence>
<keyword evidence="7" id="KW-0961">Cell wall biogenesis/degradation</keyword>
<dbReference type="PANTHER" id="PTHR31737:SF3">
    <property type="entry name" value="CELL WALL PROTEIN YJL171C"/>
    <property type="match status" value="1"/>
</dbReference>
<evidence type="ECO:0000256" key="8">
    <source>
        <dbReference type="SAM" id="SignalP"/>
    </source>
</evidence>
<dbReference type="PANTHER" id="PTHR31737">
    <property type="entry name" value="PROTEIN TOS1"/>
    <property type="match status" value="1"/>
</dbReference>
<dbReference type="InterPro" id="IPR018807">
    <property type="entry name" value="YJL171C/Tos1_N"/>
</dbReference>
<dbReference type="GO" id="GO:0042973">
    <property type="term" value="F:glucan endo-1,3-beta-D-glucosidase activity"/>
    <property type="evidence" value="ECO:0007669"/>
    <property type="project" value="UniProtKB-EC"/>
</dbReference>
<reference evidence="12" key="1">
    <citation type="submission" date="2018-06" db="EMBL/GenBank/DDBJ databases">
        <authorList>
            <person name="Guldener U."/>
        </authorList>
    </citation>
    <scope>NUCLEOTIDE SEQUENCE [LARGE SCALE GENOMIC DNA]</scope>
    <source>
        <strain evidence="12">UTAD17</strain>
    </source>
</reference>
<keyword evidence="4 8" id="KW-0732">Signal</keyword>
<proteinExistence type="inferred from homology"/>
<accession>A0A376BAN5</accession>